<sequence>MMRLPSIAGAVLLLLLRAVPIVYAQSASSCTAVPAVASCVSSITSLVSRTASVSKFCSSVLECPLPTTTTLVGTVSTTTTKTRTSTYTLEEIGTETTTTSTFSYTESTYSYIATETVRPTWTVERFEVTTAKPKQRREAMNHLEVRAVTSVCSLAVQKSACSCLYTCPGPVIKDSRKTIKSIETEISWVVTTSFITYTNIEYYPIITAEVSLPTSTVTQAEIATHTRNIKCTPSASDPSFYLLATVAPVPTPVPVYNDKYVLANPQFELFTENGVLFEPQYTPDKGTASVFILDSKGRIVTQTSYGDHFFASDDYNDFELMHILPRGWIQARRGHNGEDAGFDYVYCTMQPPSGRYVGGFKELACTQGYFNATVLQYCPLYDEYFHTGTVLGAEYSATTPDCLLVTYLVVPVC</sequence>
<dbReference type="Proteomes" id="UP001240678">
    <property type="component" value="Unassembled WGS sequence"/>
</dbReference>
<evidence type="ECO:0000256" key="1">
    <source>
        <dbReference type="SAM" id="SignalP"/>
    </source>
</evidence>
<evidence type="ECO:0000313" key="3">
    <source>
        <dbReference type="Proteomes" id="UP001240678"/>
    </source>
</evidence>
<comment type="caution">
    <text evidence="2">The sequence shown here is derived from an EMBL/GenBank/DDBJ whole genome shotgun (WGS) entry which is preliminary data.</text>
</comment>
<dbReference type="PROSITE" id="PS51257">
    <property type="entry name" value="PROKAR_LIPOPROTEIN"/>
    <property type="match status" value="1"/>
</dbReference>
<dbReference type="RefSeq" id="XP_060312307.1">
    <property type="nucleotide sequence ID" value="XM_060457607.1"/>
</dbReference>
<dbReference type="EMBL" id="MOOE01000009">
    <property type="protein sequence ID" value="KAK1524361.1"/>
    <property type="molecule type" value="Genomic_DNA"/>
</dbReference>
<feature type="chain" id="PRO_5042486775" evidence="1">
    <location>
        <begin position="25"/>
        <end position="413"/>
    </location>
</feature>
<accession>A0AAI9YUL7</accession>
<protein>
    <submittedName>
        <fullName evidence="2">Uncharacterized protein</fullName>
    </submittedName>
</protein>
<keyword evidence="1" id="KW-0732">Signal</keyword>
<organism evidence="2 3">
    <name type="scientific">Colletotrichum costaricense</name>
    <dbReference type="NCBI Taxonomy" id="1209916"/>
    <lineage>
        <taxon>Eukaryota</taxon>
        <taxon>Fungi</taxon>
        <taxon>Dikarya</taxon>
        <taxon>Ascomycota</taxon>
        <taxon>Pezizomycotina</taxon>
        <taxon>Sordariomycetes</taxon>
        <taxon>Hypocreomycetidae</taxon>
        <taxon>Glomerellales</taxon>
        <taxon>Glomerellaceae</taxon>
        <taxon>Colletotrichum</taxon>
        <taxon>Colletotrichum acutatum species complex</taxon>
    </lineage>
</organism>
<reference evidence="2 3" key="1">
    <citation type="submission" date="2016-10" db="EMBL/GenBank/DDBJ databases">
        <title>The genome sequence of Colletotrichum fioriniae PJ7.</title>
        <authorList>
            <person name="Baroncelli R."/>
        </authorList>
    </citation>
    <scope>NUCLEOTIDE SEQUENCE [LARGE SCALE GENOMIC DNA]</scope>
    <source>
        <strain evidence="2 3">IMI 309622</strain>
    </source>
</reference>
<proteinExistence type="predicted"/>
<name>A0AAI9YUL7_9PEZI</name>
<keyword evidence="3" id="KW-1185">Reference proteome</keyword>
<feature type="signal peptide" evidence="1">
    <location>
        <begin position="1"/>
        <end position="24"/>
    </location>
</feature>
<dbReference type="AlphaFoldDB" id="A0AAI9YUL7"/>
<gene>
    <name evidence="2" type="ORF">CCOS01_09448</name>
</gene>
<evidence type="ECO:0000313" key="2">
    <source>
        <dbReference type="EMBL" id="KAK1524361.1"/>
    </source>
</evidence>
<dbReference type="GeneID" id="85341154"/>